<reference evidence="1" key="1">
    <citation type="submission" date="2025-08" db="UniProtKB">
        <authorList>
            <consortium name="Ensembl"/>
        </authorList>
    </citation>
    <scope>IDENTIFICATION</scope>
</reference>
<dbReference type="Proteomes" id="UP000694422">
    <property type="component" value="Unplaced"/>
</dbReference>
<dbReference type="Ensembl" id="ENSSDAT00000002892.1">
    <property type="protein sequence ID" value="ENSSDAP00000002500.1"/>
    <property type="gene ID" value="ENSSDAG00000002418.1"/>
</dbReference>
<evidence type="ECO:0000313" key="2">
    <source>
        <dbReference type="Proteomes" id="UP000694422"/>
    </source>
</evidence>
<keyword evidence="2" id="KW-1185">Reference proteome</keyword>
<sequence length="66" mass="8088">MEWFSLFPFQRFSSYYENLTSKMLQNLKYFEHQHGATSGNIHTMKICYMHKIMENILYKITFRPCI</sequence>
<organism evidence="1 2">
    <name type="scientific">Spermophilus dauricus</name>
    <name type="common">Daurian ground squirrel</name>
    <dbReference type="NCBI Taxonomy" id="99837"/>
    <lineage>
        <taxon>Eukaryota</taxon>
        <taxon>Metazoa</taxon>
        <taxon>Chordata</taxon>
        <taxon>Craniata</taxon>
        <taxon>Vertebrata</taxon>
        <taxon>Euteleostomi</taxon>
        <taxon>Mammalia</taxon>
        <taxon>Eutheria</taxon>
        <taxon>Euarchontoglires</taxon>
        <taxon>Glires</taxon>
        <taxon>Rodentia</taxon>
        <taxon>Sciuromorpha</taxon>
        <taxon>Sciuridae</taxon>
        <taxon>Xerinae</taxon>
        <taxon>Marmotini</taxon>
        <taxon>Spermophilus</taxon>
    </lineage>
</organism>
<reference evidence="1" key="2">
    <citation type="submission" date="2025-09" db="UniProtKB">
        <authorList>
            <consortium name="Ensembl"/>
        </authorList>
    </citation>
    <scope>IDENTIFICATION</scope>
</reference>
<proteinExistence type="predicted"/>
<name>A0A8C9NZF5_SPEDA</name>
<dbReference type="AlphaFoldDB" id="A0A8C9NZF5"/>
<protein>
    <submittedName>
        <fullName evidence="1">Uncharacterized protein</fullName>
    </submittedName>
</protein>
<accession>A0A8C9NZF5</accession>
<evidence type="ECO:0000313" key="1">
    <source>
        <dbReference type="Ensembl" id="ENSSDAP00000002500.1"/>
    </source>
</evidence>